<comment type="caution">
    <text evidence="3">The sequence shown here is derived from an EMBL/GenBank/DDBJ whole genome shotgun (WGS) entry which is preliminary data.</text>
</comment>
<dbReference type="SUPFAM" id="SSF56059">
    <property type="entry name" value="Glutathione synthetase ATP-binding domain-like"/>
    <property type="match status" value="1"/>
</dbReference>
<protein>
    <recommendedName>
        <fullName evidence="2">ATP-grasp domain-containing protein</fullName>
    </recommendedName>
</protein>
<evidence type="ECO:0000256" key="1">
    <source>
        <dbReference type="PROSITE-ProRule" id="PRU00409"/>
    </source>
</evidence>
<evidence type="ECO:0000313" key="3">
    <source>
        <dbReference type="EMBL" id="OQM40221.1"/>
    </source>
</evidence>
<accession>A0A1V8NUY2</accession>
<dbReference type="PROSITE" id="PS50975">
    <property type="entry name" value="ATP_GRASP"/>
    <property type="match status" value="1"/>
</dbReference>
<evidence type="ECO:0000259" key="2">
    <source>
        <dbReference type="PROSITE" id="PS50975"/>
    </source>
</evidence>
<dbReference type="Gene3D" id="3.40.50.20">
    <property type="match status" value="1"/>
</dbReference>
<keyword evidence="1" id="KW-0067">ATP-binding</keyword>
<dbReference type="AlphaFoldDB" id="A0A1V8NUY2"/>
<gene>
    <name evidence="3" type="ORF">BZK42_20405</name>
</gene>
<dbReference type="Gene3D" id="3.30.470.20">
    <property type="entry name" value="ATP-grasp fold, B domain"/>
    <property type="match status" value="1"/>
</dbReference>
<sequence>MINVLIFPAGTEIGREIYLSLRNEKNINLVLAGADYDSHARHYACGYHILPDVSHQDGLPALQTLLVQESIDYIFPAHDEVLLFLSENRDALSATVLCPSQEACRITRFKSKTYQALKGTVPLPVIFNDLSEISHWPVFAKPDRGQGAQGASRVDSPERLASILAERDDLIICEYLNGEEFTVDCFSDRTQGLLFCQPRVRSRIRAGIAMTSTLVSLPEVETYAHAISQRLQLYGAWFFQLKRSTSGILTLLEVAPRIAGTMALNRVNGINFAMLTLYESMRVNVTLRPLGENLQITRSLTNHYTHRFTYRHVYIDYDDTIVIKDKLCVPVFTFLCQCLNHGIKIHLITRHTGDIYAELAKRRINNFFDTITHLGKDDKKSDYIHEADAIFIDDSFRERQEVYSVTTIPVFDISMLELLICE</sequence>
<name>A0A1V8NUY2_CITBR</name>
<dbReference type="GO" id="GO:0046872">
    <property type="term" value="F:metal ion binding"/>
    <property type="evidence" value="ECO:0007669"/>
    <property type="project" value="InterPro"/>
</dbReference>
<reference evidence="3 4" key="1">
    <citation type="submission" date="2017-03" db="EMBL/GenBank/DDBJ databases">
        <authorList>
            <person name="Afonso C.L."/>
            <person name="Miller P.J."/>
            <person name="Scott M.A."/>
            <person name="Spackman E."/>
            <person name="Goraichik I."/>
            <person name="Dimitrov K.M."/>
            <person name="Suarez D.L."/>
            <person name="Swayne D.E."/>
        </authorList>
    </citation>
    <scope>NUCLEOTIDE SEQUENCE [LARGE SCALE GENOMIC DNA]</scope>
    <source>
        <strain evidence="3 4">ATCC 51113</strain>
    </source>
</reference>
<organism evidence="3 4">
    <name type="scientific">Citrobacter braakii</name>
    <dbReference type="NCBI Taxonomy" id="57706"/>
    <lineage>
        <taxon>Bacteria</taxon>
        <taxon>Pseudomonadati</taxon>
        <taxon>Pseudomonadota</taxon>
        <taxon>Gammaproteobacteria</taxon>
        <taxon>Enterobacterales</taxon>
        <taxon>Enterobacteriaceae</taxon>
        <taxon>Citrobacter</taxon>
        <taxon>Citrobacter freundii complex</taxon>
    </lineage>
</organism>
<feature type="domain" description="ATP-grasp" evidence="2">
    <location>
        <begin position="111"/>
        <end position="281"/>
    </location>
</feature>
<proteinExistence type="predicted"/>
<keyword evidence="1" id="KW-0547">Nucleotide-binding</keyword>
<dbReference type="GO" id="GO:0005524">
    <property type="term" value="F:ATP binding"/>
    <property type="evidence" value="ECO:0007669"/>
    <property type="project" value="UniProtKB-UniRule"/>
</dbReference>
<dbReference type="Pfam" id="PF15632">
    <property type="entry name" value="ATPgrasp_Ter"/>
    <property type="match status" value="1"/>
</dbReference>
<evidence type="ECO:0000313" key="4">
    <source>
        <dbReference type="Proteomes" id="UP000192573"/>
    </source>
</evidence>
<dbReference type="EMBL" id="NAEW01000012">
    <property type="protein sequence ID" value="OQM40221.1"/>
    <property type="molecule type" value="Genomic_DNA"/>
</dbReference>
<dbReference type="Proteomes" id="UP000192573">
    <property type="component" value="Unassembled WGS sequence"/>
</dbReference>
<dbReference type="RefSeq" id="WP_080859963.1">
    <property type="nucleotide sequence ID" value="NZ_CABGPK010000002.1"/>
</dbReference>
<dbReference type="InterPro" id="IPR011761">
    <property type="entry name" value="ATP-grasp"/>
</dbReference>